<dbReference type="Proteomes" id="UP000252519">
    <property type="component" value="Unassembled WGS sequence"/>
</dbReference>
<organism evidence="1 2">
    <name type="scientific">Ancylostoma caninum</name>
    <name type="common">Dog hookworm</name>
    <dbReference type="NCBI Taxonomy" id="29170"/>
    <lineage>
        <taxon>Eukaryota</taxon>
        <taxon>Metazoa</taxon>
        <taxon>Ecdysozoa</taxon>
        <taxon>Nematoda</taxon>
        <taxon>Chromadorea</taxon>
        <taxon>Rhabditida</taxon>
        <taxon>Rhabditina</taxon>
        <taxon>Rhabditomorpha</taxon>
        <taxon>Strongyloidea</taxon>
        <taxon>Ancylostomatidae</taxon>
        <taxon>Ancylostomatinae</taxon>
        <taxon>Ancylostoma</taxon>
    </lineage>
</organism>
<protein>
    <recommendedName>
        <fullName evidence="3">RBR-type E3 ubiquitin transferase</fullName>
    </recommendedName>
</protein>
<evidence type="ECO:0000313" key="1">
    <source>
        <dbReference type="EMBL" id="RCN30418.1"/>
    </source>
</evidence>
<dbReference type="EMBL" id="JOJR01001561">
    <property type="protein sequence ID" value="RCN30418.1"/>
    <property type="molecule type" value="Genomic_DNA"/>
</dbReference>
<comment type="caution">
    <text evidence="1">The sequence shown here is derived from an EMBL/GenBank/DDBJ whole genome shotgun (WGS) entry which is preliminary data.</text>
</comment>
<accession>A0A368FFT1</accession>
<proteinExistence type="predicted"/>
<reference evidence="1 2" key="1">
    <citation type="submission" date="2014-10" db="EMBL/GenBank/DDBJ databases">
        <title>Draft genome of the hookworm Ancylostoma caninum.</title>
        <authorList>
            <person name="Mitreva M."/>
        </authorList>
    </citation>
    <scope>NUCLEOTIDE SEQUENCE [LARGE SCALE GENOMIC DNA]</scope>
    <source>
        <strain evidence="1 2">Baltimore</strain>
    </source>
</reference>
<sequence>LIIIQKSFAFFKCLDHPYTVFVQCPNCRAPLILTEKCDFDSSSCTCSVCGCAWCYLCNWEPHWPMSCEQFKRWSGRWNTQCLFDKVYLHTEKELRMCCNCEVVFEVPGNSPLYPFYCPSYGCGWGYTEDGEYAHSHNYYVPLSPRVRQHVRALAAHINYCDECVS</sequence>
<dbReference type="PANTHER" id="PTHR31063:SF4">
    <property type="entry name" value="IBR DOMAIN-CONTAINING PROTEIN"/>
    <property type="match status" value="1"/>
</dbReference>
<dbReference type="CDD" id="cd20335">
    <property type="entry name" value="BRcat_RBR"/>
    <property type="match status" value="1"/>
</dbReference>
<dbReference type="SUPFAM" id="SSF57850">
    <property type="entry name" value="RING/U-box"/>
    <property type="match status" value="1"/>
</dbReference>
<gene>
    <name evidence="1" type="ORF">ANCCAN_23810</name>
</gene>
<dbReference type="AlphaFoldDB" id="A0A368FFT1"/>
<name>A0A368FFT1_ANCCA</name>
<dbReference type="PANTHER" id="PTHR31063">
    <property type="entry name" value="PROTEIN CBG08668"/>
    <property type="match status" value="1"/>
</dbReference>
<evidence type="ECO:0008006" key="3">
    <source>
        <dbReference type="Google" id="ProtNLM"/>
    </source>
</evidence>
<dbReference type="OrthoDB" id="5867846at2759"/>
<keyword evidence="2" id="KW-1185">Reference proteome</keyword>
<feature type="non-terminal residue" evidence="1">
    <location>
        <position position="1"/>
    </location>
</feature>
<evidence type="ECO:0000313" key="2">
    <source>
        <dbReference type="Proteomes" id="UP000252519"/>
    </source>
</evidence>